<dbReference type="Pfam" id="PF01841">
    <property type="entry name" value="Transglut_core"/>
    <property type="match status" value="1"/>
</dbReference>
<keyword evidence="1" id="KW-0732">Signal</keyword>
<feature type="domain" description="DUF3857" evidence="3">
    <location>
        <begin position="66"/>
        <end position="230"/>
    </location>
</feature>
<dbReference type="Gene3D" id="3.10.620.30">
    <property type="match status" value="1"/>
</dbReference>
<keyword evidence="5" id="KW-1185">Reference proteome</keyword>
<dbReference type="Gene3D" id="2.60.120.1130">
    <property type="match status" value="1"/>
</dbReference>
<protein>
    <submittedName>
        <fullName evidence="4">DUF3857 domain-containing protein</fullName>
    </submittedName>
</protein>
<feature type="signal peptide" evidence="1">
    <location>
        <begin position="1"/>
        <end position="19"/>
    </location>
</feature>
<dbReference type="Pfam" id="PF12969">
    <property type="entry name" value="DUF3857"/>
    <property type="match status" value="1"/>
</dbReference>
<dbReference type="RefSeq" id="WP_377583341.1">
    <property type="nucleotide sequence ID" value="NZ_JBHTKA010000008.1"/>
</dbReference>
<dbReference type="SUPFAM" id="SSF54001">
    <property type="entry name" value="Cysteine proteinases"/>
    <property type="match status" value="1"/>
</dbReference>
<accession>A0ABW3K9R9</accession>
<evidence type="ECO:0000259" key="3">
    <source>
        <dbReference type="Pfam" id="PF12969"/>
    </source>
</evidence>
<sequence>MRALMLGLMATLSVHIVCAQKSPVKFGDIPLEDLKMKVYDKDSSAAAVMLVDYGEAYVSVTAINASLVFERHVRIKILTKEGMSWADAGIPLYHSGSAEERVTKLKATTYNLENGKIVETDMSKDGIFKEKFNRNINLQKFTLPNVKEGSVIEYSYTVTSEFLSNFPNWQFQYDIPVRWSEYWAMFPEFFFFEKYMQGYIAPTSYEIKNKANSDFQIQAHHWISKDVPAFKEEPFMTCEDDYVSKINLALSHISFPGQPVREIMGTWSKLNTVLLESESFGKAISGSNFLKKKVEEITTGVTDPQQKAAAIFSYVRNNMEWDGVKDKYTDNLKKVFESKKGTTADINLLLGAMLDKADLPVEMMLLSTRDHGFVRETYPMEEQFNYVICTVKIGDKRLLLDATDKYLPIGILPERCLNGQGLVISKINHGWISLDAKAKSKTVVSSDLVLKESGELTGKVNYTFDGYDAHRVRKDYFAKGETDYLKKFLEDKTWEIQKSEFQNLKEIDQNAKQLHELIISEHCTLAGNVIYLNPYVTSQVKENIFKHEKREYPVDFGSPADRTYMCKIVLPEGYAVDELPKPKVIVLPGNAAKFSYNISQTGNVLNVISMLQINKALFLQDEYPHLREFYNQVVAKQSEQIVLKRK</sequence>
<dbReference type="InterPro" id="IPR024618">
    <property type="entry name" value="DUF3857"/>
</dbReference>
<gene>
    <name evidence="4" type="ORF">ACFQ21_23625</name>
</gene>
<name>A0ABW3K9R9_9BACT</name>
<dbReference type="InterPro" id="IPR002931">
    <property type="entry name" value="Transglutaminase-like"/>
</dbReference>
<evidence type="ECO:0000259" key="2">
    <source>
        <dbReference type="Pfam" id="PF01841"/>
    </source>
</evidence>
<comment type="caution">
    <text evidence="4">The sequence shown here is derived from an EMBL/GenBank/DDBJ whole genome shotgun (WGS) entry which is preliminary data.</text>
</comment>
<organism evidence="4 5">
    <name type="scientific">Ohtaekwangia kribbensis</name>
    <dbReference type="NCBI Taxonomy" id="688913"/>
    <lineage>
        <taxon>Bacteria</taxon>
        <taxon>Pseudomonadati</taxon>
        <taxon>Bacteroidota</taxon>
        <taxon>Cytophagia</taxon>
        <taxon>Cytophagales</taxon>
        <taxon>Fulvivirgaceae</taxon>
        <taxon>Ohtaekwangia</taxon>
    </lineage>
</organism>
<feature type="domain" description="Transglutaminase-like" evidence="2">
    <location>
        <begin position="293"/>
        <end position="368"/>
    </location>
</feature>
<dbReference type="InterPro" id="IPR038765">
    <property type="entry name" value="Papain-like_cys_pep_sf"/>
</dbReference>
<dbReference type="EMBL" id="JBHTKA010000008">
    <property type="protein sequence ID" value="MFD1002336.1"/>
    <property type="molecule type" value="Genomic_DNA"/>
</dbReference>
<feature type="chain" id="PRO_5046518763" evidence="1">
    <location>
        <begin position="20"/>
        <end position="646"/>
    </location>
</feature>
<dbReference type="Proteomes" id="UP001597112">
    <property type="component" value="Unassembled WGS sequence"/>
</dbReference>
<evidence type="ECO:0000256" key="1">
    <source>
        <dbReference type="SAM" id="SignalP"/>
    </source>
</evidence>
<evidence type="ECO:0000313" key="5">
    <source>
        <dbReference type="Proteomes" id="UP001597112"/>
    </source>
</evidence>
<evidence type="ECO:0000313" key="4">
    <source>
        <dbReference type="EMBL" id="MFD1002336.1"/>
    </source>
</evidence>
<reference evidence="5" key="1">
    <citation type="journal article" date="2019" name="Int. J. Syst. Evol. Microbiol.">
        <title>The Global Catalogue of Microorganisms (GCM) 10K type strain sequencing project: providing services to taxonomists for standard genome sequencing and annotation.</title>
        <authorList>
            <consortium name="The Broad Institute Genomics Platform"/>
            <consortium name="The Broad Institute Genome Sequencing Center for Infectious Disease"/>
            <person name="Wu L."/>
            <person name="Ma J."/>
        </authorList>
    </citation>
    <scope>NUCLEOTIDE SEQUENCE [LARGE SCALE GENOMIC DNA]</scope>
    <source>
        <strain evidence="5">CCUG 58938</strain>
    </source>
</reference>
<dbReference type="Gene3D" id="2.60.40.3140">
    <property type="match status" value="1"/>
</dbReference>
<proteinExistence type="predicted"/>